<proteinExistence type="predicted"/>
<evidence type="ECO:0000313" key="3">
    <source>
        <dbReference type="Proteomes" id="UP001374535"/>
    </source>
</evidence>
<feature type="compositionally biased region" description="Basic residues" evidence="1">
    <location>
        <begin position="43"/>
        <end position="67"/>
    </location>
</feature>
<protein>
    <submittedName>
        <fullName evidence="2">Uncharacterized protein</fullName>
    </submittedName>
</protein>
<dbReference type="EMBL" id="CP144700">
    <property type="protein sequence ID" value="WVZ24254.1"/>
    <property type="molecule type" value="Genomic_DNA"/>
</dbReference>
<accession>A0AAQ3PAW9</accession>
<name>A0AAQ3PAW9_VIGMU</name>
<keyword evidence="3" id="KW-1185">Reference proteome</keyword>
<dbReference type="Proteomes" id="UP001374535">
    <property type="component" value="Chromosome 1"/>
</dbReference>
<gene>
    <name evidence="2" type="ORF">V8G54_002798</name>
</gene>
<evidence type="ECO:0000256" key="1">
    <source>
        <dbReference type="SAM" id="MobiDB-lite"/>
    </source>
</evidence>
<reference evidence="2 3" key="1">
    <citation type="journal article" date="2023" name="Life. Sci Alliance">
        <title>Evolutionary insights into 3D genome organization and epigenetic landscape of Vigna mungo.</title>
        <authorList>
            <person name="Junaid A."/>
            <person name="Singh B."/>
            <person name="Bhatia S."/>
        </authorList>
    </citation>
    <scope>NUCLEOTIDE SEQUENCE [LARGE SCALE GENOMIC DNA]</scope>
    <source>
        <strain evidence="2">Urdbean</strain>
    </source>
</reference>
<evidence type="ECO:0000313" key="2">
    <source>
        <dbReference type="EMBL" id="WVZ24254.1"/>
    </source>
</evidence>
<sequence length="106" mass="11920">VFQQWPPHSANKPTNRKTSTPRLVRRFLSSSKDTIATPMRSHTPPKLKHNAVAPKHRPTHKPKRSVRKVCCRISRITFQNTMVPAVAAVTVRLTMKTAPSGRTVCT</sequence>
<feature type="region of interest" description="Disordered" evidence="1">
    <location>
        <begin position="1"/>
        <end position="67"/>
    </location>
</feature>
<feature type="compositionally biased region" description="Polar residues" evidence="1">
    <location>
        <begin position="11"/>
        <end position="21"/>
    </location>
</feature>
<feature type="non-terminal residue" evidence="2">
    <location>
        <position position="1"/>
    </location>
</feature>
<dbReference type="AlphaFoldDB" id="A0AAQ3PAW9"/>
<organism evidence="2 3">
    <name type="scientific">Vigna mungo</name>
    <name type="common">Black gram</name>
    <name type="synonym">Phaseolus mungo</name>
    <dbReference type="NCBI Taxonomy" id="3915"/>
    <lineage>
        <taxon>Eukaryota</taxon>
        <taxon>Viridiplantae</taxon>
        <taxon>Streptophyta</taxon>
        <taxon>Embryophyta</taxon>
        <taxon>Tracheophyta</taxon>
        <taxon>Spermatophyta</taxon>
        <taxon>Magnoliopsida</taxon>
        <taxon>eudicotyledons</taxon>
        <taxon>Gunneridae</taxon>
        <taxon>Pentapetalae</taxon>
        <taxon>rosids</taxon>
        <taxon>fabids</taxon>
        <taxon>Fabales</taxon>
        <taxon>Fabaceae</taxon>
        <taxon>Papilionoideae</taxon>
        <taxon>50 kb inversion clade</taxon>
        <taxon>NPAAA clade</taxon>
        <taxon>indigoferoid/millettioid clade</taxon>
        <taxon>Phaseoleae</taxon>
        <taxon>Vigna</taxon>
    </lineage>
</organism>